<evidence type="ECO:0008006" key="4">
    <source>
        <dbReference type="Google" id="ProtNLM"/>
    </source>
</evidence>
<reference evidence="2 3" key="1">
    <citation type="journal article" date="2016" name="Nat. Commun.">
        <title>Thousands of microbial genomes shed light on interconnected biogeochemical processes in an aquifer system.</title>
        <authorList>
            <person name="Anantharaman K."/>
            <person name="Brown C.T."/>
            <person name="Hug L.A."/>
            <person name="Sharon I."/>
            <person name="Castelle C.J."/>
            <person name="Probst A.J."/>
            <person name="Thomas B.C."/>
            <person name="Singh A."/>
            <person name="Wilkins M.J."/>
            <person name="Karaoz U."/>
            <person name="Brodie E.L."/>
            <person name="Williams K.H."/>
            <person name="Hubbard S.S."/>
            <person name="Banfield J.F."/>
        </authorList>
    </citation>
    <scope>NUCLEOTIDE SEQUENCE [LARGE SCALE GENOMIC DNA]</scope>
</reference>
<evidence type="ECO:0000256" key="1">
    <source>
        <dbReference type="SAM" id="Phobius"/>
    </source>
</evidence>
<comment type="caution">
    <text evidence="2">The sequence shown here is derived from an EMBL/GenBank/DDBJ whole genome shotgun (WGS) entry which is preliminary data.</text>
</comment>
<dbReference type="Proteomes" id="UP000178999">
    <property type="component" value="Unassembled WGS sequence"/>
</dbReference>
<dbReference type="STRING" id="1802538.A2382_00325"/>
<evidence type="ECO:0000313" key="3">
    <source>
        <dbReference type="Proteomes" id="UP000178999"/>
    </source>
</evidence>
<sequence length="205" mass="23120">MKRSFTNKNGFTLVEVSIAGLLIVVLGISILGLQRVMGDVQLTAVDNIINVDESNYAISMITKEVRTARPADNGAFLLESATPQRFTFYSDIDSDNSSEKISYFLDAQSLKKSTTQPTGNPISYPEENAKITTITNYIRNNEQPVFYYYNENWPSDTTTNPLVSPVNVSQIQMIKIYLVVNNEEDTNQDYVLESFVHIRTIKNNL</sequence>
<organism evidence="2 3">
    <name type="scientific">Candidatus Woesebacteria bacterium RIFOXYB1_FULL_38_16</name>
    <dbReference type="NCBI Taxonomy" id="1802538"/>
    <lineage>
        <taxon>Bacteria</taxon>
        <taxon>Candidatus Woeseibacteriota</taxon>
    </lineage>
</organism>
<proteinExistence type="predicted"/>
<evidence type="ECO:0000313" key="2">
    <source>
        <dbReference type="EMBL" id="OGM79216.1"/>
    </source>
</evidence>
<dbReference type="AlphaFoldDB" id="A0A1F8CT14"/>
<gene>
    <name evidence="2" type="ORF">A2382_00325</name>
</gene>
<keyword evidence="1" id="KW-0472">Membrane</keyword>
<feature type="transmembrane region" description="Helical" evidence="1">
    <location>
        <begin position="12"/>
        <end position="33"/>
    </location>
</feature>
<protein>
    <recommendedName>
        <fullName evidence="4">Type II secretion system protein J</fullName>
    </recommendedName>
</protein>
<name>A0A1F8CT14_9BACT</name>
<accession>A0A1F8CT14</accession>
<keyword evidence="1" id="KW-0812">Transmembrane</keyword>
<keyword evidence="1" id="KW-1133">Transmembrane helix</keyword>
<dbReference type="EMBL" id="MGHY01000018">
    <property type="protein sequence ID" value="OGM79216.1"/>
    <property type="molecule type" value="Genomic_DNA"/>
</dbReference>